<comment type="caution">
    <text evidence="2">The sequence shown here is derived from an EMBL/GenBank/DDBJ whole genome shotgun (WGS) entry which is preliminary data.</text>
</comment>
<gene>
    <name evidence="2" type="ORF">WMY93_012587</name>
</gene>
<feature type="region of interest" description="Disordered" evidence="1">
    <location>
        <begin position="20"/>
        <end position="39"/>
    </location>
</feature>
<keyword evidence="3" id="KW-1185">Reference proteome</keyword>
<dbReference type="AlphaFoldDB" id="A0AAW0P9I1"/>
<proteinExistence type="predicted"/>
<evidence type="ECO:0000313" key="3">
    <source>
        <dbReference type="Proteomes" id="UP001460270"/>
    </source>
</evidence>
<dbReference type="Proteomes" id="UP001460270">
    <property type="component" value="Unassembled WGS sequence"/>
</dbReference>
<name>A0AAW0P9I1_9GOBI</name>
<organism evidence="2 3">
    <name type="scientific">Mugilogobius chulae</name>
    <name type="common">yellowstripe goby</name>
    <dbReference type="NCBI Taxonomy" id="88201"/>
    <lineage>
        <taxon>Eukaryota</taxon>
        <taxon>Metazoa</taxon>
        <taxon>Chordata</taxon>
        <taxon>Craniata</taxon>
        <taxon>Vertebrata</taxon>
        <taxon>Euteleostomi</taxon>
        <taxon>Actinopterygii</taxon>
        <taxon>Neopterygii</taxon>
        <taxon>Teleostei</taxon>
        <taxon>Neoteleostei</taxon>
        <taxon>Acanthomorphata</taxon>
        <taxon>Gobiaria</taxon>
        <taxon>Gobiiformes</taxon>
        <taxon>Gobioidei</taxon>
        <taxon>Gobiidae</taxon>
        <taxon>Gobionellinae</taxon>
        <taxon>Mugilogobius</taxon>
    </lineage>
</organism>
<feature type="region of interest" description="Disordered" evidence="1">
    <location>
        <begin position="74"/>
        <end position="105"/>
    </location>
</feature>
<dbReference type="EMBL" id="JBBPFD010000009">
    <property type="protein sequence ID" value="KAK7912376.1"/>
    <property type="molecule type" value="Genomic_DNA"/>
</dbReference>
<feature type="compositionally biased region" description="Acidic residues" evidence="1">
    <location>
        <begin position="202"/>
        <end position="211"/>
    </location>
</feature>
<feature type="region of interest" description="Disordered" evidence="1">
    <location>
        <begin position="191"/>
        <end position="211"/>
    </location>
</feature>
<evidence type="ECO:0000313" key="2">
    <source>
        <dbReference type="EMBL" id="KAK7912376.1"/>
    </source>
</evidence>
<evidence type="ECO:0000256" key="1">
    <source>
        <dbReference type="SAM" id="MobiDB-lite"/>
    </source>
</evidence>
<accession>A0AAW0P9I1</accession>
<reference evidence="3" key="1">
    <citation type="submission" date="2024-04" db="EMBL/GenBank/DDBJ databases">
        <title>Salinicola lusitanus LLJ914,a marine bacterium isolated from the Okinawa Trough.</title>
        <authorList>
            <person name="Li J."/>
        </authorList>
    </citation>
    <scope>NUCLEOTIDE SEQUENCE [LARGE SCALE GENOMIC DNA]</scope>
</reference>
<protein>
    <submittedName>
        <fullName evidence="2">Uncharacterized protein</fullName>
    </submittedName>
</protein>
<sequence length="224" mass="24426">MFVVKQAAVLWSALPSRGLAAVPPREDSRPTVSPGPAPAPAGRLLPPGVSFLLLLFILHLGFFVPSQLKPLRPALPSPPPLQRLHHQPTCGGAGDPGASPEHPVHHGLAGLCQPGPRAERLSKMERLLLSAHGDVFRVPWEDLVYPQFVNRPRASLKETSAKDASFSSSLEDETTQEKTLLCTLPRNNIALPCQDQSTPNSDDSDSEGEYVELTELHFRHKKVR</sequence>